<organism evidence="9 10">
    <name type="scientific">Meganyctiphanes norvegica</name>
    <name type="common">Northern krill</name>
    <name type="synonym">Thysanopoda norvegica</name>
    <dbReference type="NCBI Taxonomy" id="48144"/>
    <lineage>
        <taxon>Eukaryota</taxon>
        <taxon>Metazoa</taxon>
        <taxon>Ecdysozoa</taxon>
        <taxon>Arthropoda</taxon>
        <taxon>Crustacea</taxon>
        <taxon>Multicrustacea</taxon>
        <taxon>Malacostraca</taxon>
        <taxon>Eumalacostraca</taxon>
        <taxon>Eucarida</taxon>
        <taxon>Euphausiacea</taxon>
        <taxon>Euphausiidae</taxon>
        <taxon>Meganyctiphanes</taxon>
    </lineage>
</organism>
<dbReference type="EMBL" id="CAXKWB010006053">
    <property type="protein sequence ID" value="CAL4081156.1"/>
    <property type="molecule type" value="Genomic_DNA"/>
</dbReference>
<dbReference type="GO" id="GO:0003677">
    <property type="term" value="F:DNA binding"/>
    <property type="evidence" value="ECO:0007669"/>
    <property type="project" value="InterPro"/>
</dbReference>
<protein>
    <submittedName>
        <fullName evidence="9">Uncharacterized protein</fullName>
    </submittedName>
</protein>
<dbReference type="GO" id="GO:0008270">
    <property type="term" value="F:zinc ion binding"/>
    <property type="evidence" value="ECO:0007669"/>
    <property type="project" value="UniProtKB-KW"/>
</dbReference>
<evidence type="ECO:0000313" key="9">
    <source>
        <dbReference type="EMBL" id="CAL4081156.1"/>
    </source>
</evidence>
<dbReference type="InterPro" id="IPR050688">
    <property type="entry name" value="Zinc_finger/UBP_domain"/>
</dbReference>
<dbReference type="AlphaFoldDB" id="A0AAV2QGQ6"/>
<gene>
    <name evidence="9" type="ORF">MNOR_LOCUS11486</name>
</gene>
<name>A0AAV2QGQ6_MEGNR</name>
<feature type="region of interest" description="Disordered" evidence="6">
    <location>
        <begin position="46"/>
        <end position="65"/>
    </location>
</feature>
<evidence type="ECO:0000256" key="1">
    <source>
        <dbReference type="ARBA" id="ARBA00022723"/>
    </source>
</evidence>
<evidence type="ECO:0000256" key="6">
    <source>
        <dbReference type="SAM" id="MobiDB-lite"/>
    </source>
</evidence>
<evidence type="ECO:0000256" key="5">
    <source>
        <dbReference type="PROSITE-ProRule" id="PRU00042"/>
    </source>
</evidence>
<dbReference type="PROSITE" id="PS00028">
    <property type="entry name" value="ZINC_FINGER_C2H2_1"/>
    <property type="match status" value="2"/>
</dbReference>
<feature type="compositionally biased region" description="Polar residues" evidence="6">
    <location>
        <begin position="48"/>
        <end position="58"/>
    </location>
</feature>
<dbReference type="GO" id="GO:0010468">
    <property type="term" value="P:regulation of gene expression"/>
    <property type="evidence" value="ECO:0007669"/>
    <property type="project" value="TreeGrafter"/>
</dbReference>
<proteinExistence type="predicted"/>
<evidence type="ECO:0000256" key="4">
    <source>
        <dbReference type="ARBA" id="ARBA00022833"/>
    </source>
</evidence>
<dbReference type="PANTHER" id="PTHR24403">
    <property type="entry name" value="ZINC FINGER PROTEIN"/>
    <property type="match status" value="1"/>
</dbReference>
<dbReference type="Gene3D" id="3.30.890.10">
    <property type="entry name" value="Methyl-cpg-binding Protein 2, Chain A"/>
    <property type="match status" value="1"/>
</dbReference>
<dbReference type="SUPFAM" id="SSF54171">
    <property type="entry name" value="DNA-binding domain"/>
    <property type="match status" value="1"/>
</dbReference>
<evidence type="ECO:0000259" key="7">
    <source>
        <dbReference type="PROSITE" id="PS50157"/>
    </source>
</evidence>
<evidence type="ECO:0000256" key="3">
    <source>
        <dbReference type="ARBA" id="ARBA00022771"/>
    </source>
</evidence>
<feature type="domain" description="C2H2-type" evidence="7">
    <location>
        <begin position="301"/>
        <end position="328"/>
    </location>
</feature>
<dbReference type="InterPro" id="IPR016177">
    <property type="entry name" value="DNA-bd_dom_sf"/>
</dbReference>
<dbReference type="SMART" id="SM00355">
    <property type="entry name" value="ZnF_C2H2"/>
    <property type="match status" value="3"/>
</dbReference>
<dbReference type="PROSITE" id="PS50157">
    <property type="entry name" value="ZINC_FINGER_C2H2_2"/>
    <property type="match status" value="1"/>
</dbReference>
<comment type="caution">
    <text evidence="9">The sequence shown here is derived from an EMBL/GenBank/DDBJ whole genome shotgun (WGS) entry which is preliminary data.</text>
</comment>
<dbReference type="PANTHER" id="PTHR24403:SF67">
    <property type="entry name" value="FI01116P-RELATED"/>
    <property type="match status" value="1"/>
</dbReference>
<evidence type="ECO:0000313" key="10">
    <source>
        <dbReference type="Proteomes" id="UP001497623"/>
    </source>
</evidence>
<accession>A0AAV2QGQ6</accession>
<keyword evidence="2" id="KW-0677">Repeat</keyword>
<keyword evidence="1" id="KW-0479">Metal-binding</keyword>
<dbReference type="InterPro" id="IPR001739">
    <property type="entry name" value="Methyl_CpG_DNA-bd"/>
</dbReference>
<keyword evidence="4" id="KW-0862">Zinc</keyword>
<evidence type="ECO:0000256" key="2">
    <source>
        <dbReference type="ARBA" id="ARBA00022737"/>
    </source>
</evidence>
<keyword evidence="10" id="KW-1185">Reference proteome</keyword>
<sequence>MNNIGFTINDNDEFGCSECDFKCSSAIDMIEHGAIHGVPNNALDSILDSRSNSPTTGNYPKESDTSVNLQPKFNIKNEIASSSGIRLKDIVPEINHLDTSKSIVKREQSLCENISASRSYHEIDIGNKRIKSENIEIKDEVMPYYSCEAIPEANIYSESVILNTNLKSEYTHNNDEAMPCSSPHHQAHNSLDGMPTNSEDIAEEDIFTLDGISSEKNVVTEVDKDLNYIFEVRKMVGMTDAVYNLYLCKICRYSYKIKNEQSKFHLDMRKRKPHSHASLHIQKLGNEIKPNSSIPNSYDFFECTECDAKFEKRTDIQGHLEHHSNKHVTNTIVGIKYIFNSNVTTKVKRVRKLFCCEVCNFAFPKYKYHAMFTHLKEHTWNEIRAADWDRYKIYSNQGVEIITLDDHDIPVSKIQKAEPKPKKHKTAMELARIIEIEIDNTDKYIPNGWERKVFQHIKGNQKGKYFVKFISLTGRSFICKAAVSKYIEKLKSDGITESIEIEKMDFAPPNALRVSKGRPRGKKRR</sequence>
<feature type="domain" description="MBD" evidence="8">
    <location>
        <begin position="435"/>
        <end position="511"/>
    </location>
</feature>
<dbReference type="GO" id="GO:0005634">
    <property type="term" value="C:nucleus"/>
    <property type="evidence" value="ECO:0007669"/>
    <property type="project" value="TreeGrafter"/>
</dbReference>
<reference evidence="9 10" key="1">
    <citation type="submission" date="2024-05" db="EMBL/GenBank/DDBJ databases">
        <authorList>
            <person name="Wallberg A."/>
        </authorList>
    </citation>
    <scope>NUCLEOTIDE SEQUENCE [LARGE SCALE GENOMIC DNA]</scope>
</reference>
<keyword evidence="3 5" id="KW-0863">Zinc-finger</keyword>
<dbReference type="Proteomes" id="UP001497623">
    <property type="component" value="Unassembled WGS sequence"/>
</dbReference>
<dbReference type="PROSITE" id="PS50982">
    <property type="entry name" value="MBD"/>
    <property type="match status" value="1"/>
</dbReference>
<dbReference type="InterPro" id="IPR013087">
    <property type="entry name" value="Znf_C2H2_type"/>
</dbReference>
<evidence type="ECO:0000259" key="8">
    <source>
        <dbReference type="PROSITE" id="PS50982"/>
    </source>
</evidence>